<keyword evidence="2" id="KW-0902">Two-component regulatory system</keyword>
<keyword evidence="9" id="KW-1185">Reference proteome</keyword>
<dbReference type="Gene3D" id="6.10.250.690">
    <property type="match status" value="1"/>
</dbReference>
<feature type="domain" description="Response regulatory" evidence="6">
    <location>
        <begin position="11"/>
        <end position="125"/>
    </location>
</feature>
<dbReference type="Gene3D" id="1.10.10.10">
    <property type="entry name" value="Winged helix-like DNA-binding domain superfamily/Winged helix DNA-binding domain"/>
    <property type="match status" value="1"/>
</dbReference>
<dbReference type="PROSITE" id="PS50110">
    <property type="entry name" value="RESPONSE_REGULATORY"/>
    <property type="match status" value="1"/>
</dbReference>
<evidence type="ECO:0000256" key="1">
    <source>
        <dbReference type="ARBA" id="ARBA00022553"/>
    </source>
</evidence>
<feature type="domain" description="OmpR/PhoB-type" evidence="7">
    <location>
        <begin position="138"/>
        <end position="235"/>
    </location>
</feature>
<evidence type="ECO:0000256" key="2">
    <source>
        <dbReference type="ARBA" id="ARBA00023012"/>
    </source>
</evidence>
<dbReference type="Gene3D" id="3.40.50.2300">
    <property type="match status" value="1"/>
</dbReference>
<dbReference type="Pfam" id="PF00072">
    <property type="entry name" value="Response_reg"/>
    <property type="match status" value="1"/>
</dbReference>
<dbReference type="InterPro" id="IPR011006">
    <property type="entry name" value="CheY-like_superfamily"/>
</dbReference>
<dbReference type="InterPro" id="IPR039420">
    <property type="entry name" value="WalR-like"/>
</dbReference>
<feature type="DNA-binding region" description="OmpR/PhoB-type" evidence="5">
    <location>
        <begin position="138"/>
        <end position="235"/>
    </location>
</feature>
<evidence type="ECO:0000313" key="9">
    <source>
        <dbReference type="Proteomes" id="UP001168528"/>
    </source>
</evidence>
<gene>
    <name evidence="8" type="ORF">Q0590_28680</name>
</gene>
<dbReference type="SUPFAM" id="SSF46894">
    <property type="entry name" value="C-terminal effector domain of the bipartite response regulators"/>
    <property type="match status" value="1"/>
</dbReference>
<protein>
    <submittedName>
        <fullName evidence="8">Response regulator transcription factor</fullName>
    </submittedName>
</protein>
<dbReference type="Proteomes" id="UP001168528">
    <property type="component" value="Unassembled WGS sequence"/>
</dbReference>
<dbReference type="PROSITE" id="PS51755">
    <property type="entry name" value="OMPR_PHOB"/>
    <property type="match status" value="1"/>
</dbReference>
<dbReference type="SUPFAM" id="SSF52172">
    <property type="entry name" value="CheY-like"/>
    <property type="match status" value="1"/>
</dbReference>
<dbReference type="CDD" id="cd00383">
    <property type="entry name" value="trans_reg_C"/>
    <property type="match status" value="1"/>
</dbReference>
<accession>A0ABT8RDV6</accession>
<dbReference type="PANTHER" id="PTHR48111">
    <property type="entry name" value="REGULATOR OF RPOS"/>
    <property type="match status" value="1"/>
</dbReference>
<feature type="modified residue" description="4-aspartylphosphate" evidence="4">
    <location>
        <position position="60"/>
    </location>
</feature>
<dbReference type="InterPro" id="IPR036388">
    <property type="entry name" value="WH-like_DNA-bd_sf"/>
</dbReference>
<dbReference type="CDD" id="cd17574">
    <property type="entry name" value="REC_OmpR"/>
    <property type="match status" value="1"/>
</dbReference>
<evidence type="ECO:0000313" key="8">
    <source>
        <dbReference type="EMBL" id="MDO1450290.1"/>
    </source>
</evidence>
<dbReference type="RefSeq" id="WP_302041093.1">
    <property type="nucleotide sequence ID" value="NZ_JAUKPO010000028.1"/>
</dbReference>
<dbReference type="InterPro" id="IPR016032">
    <property type="entry name" value="Sig_transdc_resp-reg_C-effctor"/>
</dbReference>
<dbReference type="PANTHER" id="PTHR48111:SF40">
    <property type="entry name" value="PHOSPHATE REGULON TRANSCRIPTIONAL REGULATORY PROTEIN PHOB"/>
    <property type="match status" value="1"/>
</dbReference>
<keyword evidence="1 4" id="KW-0597">Phosphoprotein</keyword>
<sequence length="237" mass="26898">MISKGQNQKLRILLVEDDPSMGYLLQDSLEMAGYQVDLFSDGQSALNAYLTNSYNLGVFDVMLPLKDGFSLAMEIRRLNLELPIIFLTARSMKEDRIKGFKLGADDYVTKPFSMEEFILRIEAILKRVYAIASQADKQSTYNFGTCILDIDNQMLTVGDQIYDLTQKEAGLLKIFCDSPNKLIAREIIQKAIWEDDGYFVGRSLDVFISRLRKMLKDDHKVKIVNVHGSGYKLDIAG</sequence>
<dbReference type="Pfam" id="PF00486">
    <property type="entry name" value="Trans_reg_C"/>
    <property type="match status" value="1"/>
</dbReference>
<keyword evidence="3 5" id="KW-0238">DNA-binding</keyword>
<dbReference type="SMART" id="SM00862">
    <property type="entry name" value="Trans_reg_C"/>
    <property type="match status" value="1"/>
</dbReference>
<proteinExistence type="predicted"/>
<dbReference type="InterPro" id="IPR001789">
    <property type="entry name" value="Sig_transdc_resp-reg_receiver"/>
</dbReference>
<evidence type="ECO:0000256" key="5">
    <source>
        <dbReference type="PROSITE-ProRule" id="PRU01091"/>
    </source>
</evidence>
<organism evidence="8 9">
    <name type="scientific">Rhodocytophaga aerolata</name>
    <dbReference type="NCBI Taxonomy" id="455078"/>
    <lineage>
        <taxon>Bacteria</taxon>
        <taxon>Pseudomonadati</taxon>
        <taxon>Bacteroidota</taxon>
        <taxon>Cytophagia</taxon>
        <taxon>Cytophagales</taxon>
        <taxon>Rhodocytophagaceae</taxon>
        <taxon>Rhodocytophaga</taxon>
    </lineage>
</organism>
<name>A0ABT8RDV6_9BACT</name>
<evidence type="ECO:0000256" key="4">
    <source>
        <dbReference type="PROSITE-ProRule" id="PRU00169"/>
    </source>
</evidence>
<dbReference type="InterPro" id="IPR001867">
    <property type="entry name" value="OmpR/PhoB-type_DNA-bd"/>
</dbReference>
<reference evidence="8" key="1">
    <citation type="submission" date="2023-07" db="EMBL/GenBank/DDBJ databases">
        <title>The genome sequence of Rhodocytophaga aerolata KACC 12507.</title>
        <authorList>
            <person name="Zhang X."/>
        </authorList>
    </citation>
    <scope>NUCLEOTIDE SEQUENCE</scope>
    <source>
        <strain evidence="8">KACC 12507</strain>
    </source>
</reference>
<evidence type="ECO:0000259" key="7">
    <source>
        <dbReference type="PROSITE" id="PS51755"/>
    </source>
</evidence>
<evidence type="ECO:0000256" key="3">
    <source>
        <dbReference type="ARBA" id="ARBA00023125"/>
    </source>
</evidence>
<dbReference type="EMBL" id="JAUKPO010000028">
    <property type="protein sequence ID" value="MDO1450290.1"/>
    <property type="molecule type" value="Genomic_DNA"/>
</dbReference>
<comment type="caution">
    <text evidence="8">The sequence shown here is derived from an EMBL/GenBank/DDBJ whole genome shotgun (WGS) entry which is preliminary data.</text>
</comment>
<evidence type="ECO:0000259" key="6">
    <source>
        <dbReference type="PROSITE" id="PS50110"/>
    </source>
</evidence>
<dbReference type="SMART" id="SM00448">
    <property type="entry name" value="REC"/>
    <property type="match status" value="1"/>
</dbReference>